<feature type="compositionally biased region" description="Basic and acidic residues" evidence="1">
    <location>
        <begin position="198"/>
        <end position="210"/>
    </location>
</feature>
<dbReference type="EMBL" id="KV009445">
    <property type="protein sequence ID" value="KZV29180.1"/>
    <property type="molecule type" value="Genomic_DNA"/>
</dbReference>
<evidence type="ECO:0000313" key="2">
    <source>
        <dbReference type="EMBL" id="KZV29180.1"/>
    </source>
</evidence>
<proteinExistence type="predicted"/>
<feature type="region of interest" description="Disordered" evidence="1">
    <location>
        <begin position="34"/>
        <end position="64"/>
    </location>
</feature>
<accession>A0A2Z7B579</accession>
<reference evidence="2 3" key="1">
    <citation type="journal article" date="2015" name="Proc. Natl. Acad. Sci. U.S.A.">
        <title>The resurrection genome of Boea hygrometrica: A blueprint for survival of dehydration.</title>
        <authorList>
            <person name="Xiao L."/>
            <person name="Yang G."/>
            <person name="Zhang L."/>
            <person name="Yang X."/>
            <person name="Zhao S."/>
            <person name="Ji Z."/>
            <person name="Zhou Q."/>
            <person name="Hu M."/>
            <person name="Wang Y."/>
            <person name="Chen M."/>
            <person name="Xu Y."/>
            <person name="Jin H."/>
            <person name="Xiao X."/>
            <person name="Hu G."/>
            <person name="Bao F."/>
            <person name="Hu Y."/>
            <person name="Wan P."/>
            <person name="Li L."/>
            <person name="Deng X."/>
            <person name="Kuang T."/>
            <person name="Xiang C."/>
            <person name="Zhu J.K."/>
            <person name="Oliver M.J."/>
            <person name="He Y."/>
        </authorList>
    </citation>
    <scope>NUCLEOTIDE SEQUENCE [LARGE SCALE GENOMIC DNA]</scope>
    <source>
        <strain evidence="3">cv. XS01</strain>
    </source>
</reference>
<dbReference type="AlphaFoldDB" id="A0A2Z7B579"/>
<evidence type="ECO:0000313" key="3">
    <source>
        <dbReference type="Proteomes" id="UP000250235"/>
    </source>
</evidence>
<feature type="region of interest" description="Disordered" evidence="1">
    <location>
        <begin position="142"/>
        <end position="168"/>
    </location>
</feature>
<protein>
    <submittedName>
        <fullName evidence="2">Uncharacterized protein</fullName>
    </submittedName>
</protein>
<keyword evidence="3" id="KW-1185">Reference proteome</keyword>
<dbReference type="Proteomes" id="UP000250235">
    <property type="component" value="Unassembled WGS sequence"/>
</dbReference>
<sequence length="307" mass="34091">MSGRGRGRNIPIDESSPDSNASIAQLLRLLVEQQGRGNGQSSSSRGPSNDDPQERFRRQKPREFSGTIDPFVAESWIKSMEVIFEYLQTPDLERSRCAIYMLRDDAMLWDELMSDPADYATALKRAFRSEQMLKDLHAEAQRKRPFQAQHHQQQQTKRPFTGPSRPPGQGFKNPPWCVLVVLLHPPLNKHHLGTKNRSGREVEGGVERKGDLGVGDESRLHSFILQPRIDLDVGMRGPGMAVNGLGIDHGFVEGGRVFYGLGSGPEGLGRGLRVIHGLFEGLVECWSQEKGLVRSGVPSLSQICSCA</sequence>
<feature type="region of interest" description="Disordered" evidence="1">
    <location>
        <begin position="190"/>
        <end position="210"/>
    </location>
</feature>
<dbReference type="OrthoDB" id="2290219at2759"/>
<evidence type="ECO:0000256" key="1">
    <source>
        <dbReference type="SAM" id="MobiDB-lite"/>
    </source>
</evidence>
<name>A0A2Z7B579_9LAMI</name>
<organism evidence="2 3">
    <name type="scientific">Dorcoceras hygrometricum</name>
    <dbReference type="NCBI Taxonomy" id="472368"/>
    <lineage>
        <taxon>Eukaryota</taxon>
        <taxon>Viridiplantae</taxon>
        <taxon>Streptophyta</taxon>
        <taxon>Embryophyta</taxon>
        <taxon>Tracheophyta</taxon>
        <taxon>Spermatophyta</taxon>
        <taxon>Magnoliopsida</taxon>
        <taxon>eudicotyledons</taxon>
        <taxon>Gunneridae</taxon>
        <taxon>Pentapetalae</taxon>
        <taxon>asterids</taxon>
        <taxon>lamiids</taxon>
        <taxon>Lamiales</taxon>
        <taxon>Gesneriaceae</taxon>
        <taxon>Didymocarpoideae</taxon>
        <taxon>Trichosporeae</taxon>
        <taxon>Loxocarpinae</taxon>
        <taxon>Dorcoceras</taxon>
    </lineage>
</organism>
<feature type="compositionally biased region" description="Low complexity" evidence="1">
    <location>
        <begin position="39"/>
        <end position="50"/>
    </location>
</feature>
<gene>
    <name evidence="2" type="ORF">F511_38693</name>
</gene>